<dbReference type="PANTHER" id="PTHR32134">
    <property type="entry name" value="FNIP REPEAT-CONTAINING PROTEIN"/>
    <property type="match status" value="1"/>
</dbReference>
<keyword evidence="1" id="KW-0677">Repeat</keyword>
<name>A0A8J4V8W2_9MYCE</name>
<dbReference type="AlphaFoldDB" id="A0A8J4V8W2"/>
<sequence length="410" mass="46726">MDLFFQVWRNNYIRSHVRNQTIDGCRIDISFDYLERNHRFLSMLDTKLFDIDICVHLSNSGDDQRFQDSPLRHLATSLQGVYDDRKHIDHLPRLKSFGTFENEVGGVIDFSYLPDTVTEVSIALLFAKSIINFPKHLKKCYMLDNGISVHTPVGKDFFPASLESVVFSEYYRGIITHLPENIQEIEMDSGIKMFTNLDKVLVGKSVKEKERIFRKSMVTTYDKNQLASLRALPWLTNVRFPHTSDFKFEENIMPSHIKRLSILSSQPNQIPLGSLNQGLVYLDAPQFSSPLTNGLLPSTLQEINLNSFNYPLDFLPTGLRILKLAQFNQVISIGSLPTSLTHLEIPKFSGSILKDTLPSSLTFLSIGHNNSHTQVYHGGIKKLDVDFQTILKDQYSTLCLCQSLVSHLSH</sequence>
<comment type="caution">
    <text evidence="2">The sequence shown here is derived from an EMBL/GenBank/DDBJ whole genome shotgun (WGS) entry which is preliminary data.</text>
</comment>
<dbReference type="InterPro" id="IPR008615">
    <property type="entry name" value="FNIP"/>
</dbReference>
<evidence type="ECO:0000313" key="3">
    <source>
        <dbReference type="Proteomes" id="UP000695562"/>
    </source>
</evidence>
<proteinExistence type="predicted"/>
<reference evidence="2" key="1">
    <citation type="submission" date="2020-01" db="EMBL/GenBank/DDBJ databases">
        <title>Development of genomics and gene disruption for Polysphondylium violaceum indicates a role for the polyketide synthase stlB in stalk morphogenesis.</title>
        <authorList>
            <person name="Narita B."/>
            <person name="Kawabe Y."/>
            <person name="Kin K."/>
            <person name="Saito T."/>
            <person name="Gibbs R."/>
            <person name="Kuspa A."/>
            <person name="Muzny D."/>
            <person name="Queller D."/>
            <person name="Richards S."/>
            <person name="Strassman J."/>
            <person name="Sucgang R."/>
            <person name="Worley K."/>
            <person name="Schaap P."/>
        </authorList>
    </citation>
    <scope>NUCLEOTIDE SEQUENCE</scope>
    <source>
        <strain evidence="2">QSvi11</strain>
    </source>
</reference>
<dbReference type="InterPro" id="IPR051251">
    <property type="entry name" value="STK_FNIP-Repeat"/>
</dbReference>
<evidence type="ECO:0000256" key="1">
    <source>
        <dbReference type="ARBA" id="ARBA00022737"/>
    </source>
</evidence>
<keyword evidence="3" id="KW-1185">Reference proteome</keyword>
<dbReference type="Pfam" id="PF05725">
    <property type="entry name" value="FNIP"/>
    <property type="match status" value="1"/>
</dbReference>
<evidence type="ECO:0008006" key="4">
    <source>
        <dbReference type="Google" id="ProtNLM"/>
    </source>
</evidence>
<evidence type="ECO:0000313" key="2">
    <source>
        <dbReference type="EMBL" id="KAF2078197.1"/>
    </source>
</evidence>
<gene>
    <name evidence="2" type="ORF">CYY_000487</name>
</gene>
<dbReference type="EMBL" id="AJWJ01000009">
    <property type="protein sequence ID" value="KAF2078197.1"/>
    <property type="molecule type" value="Genomic_DNA"/>
</dbReference>
<organism evidence="2 3">
    <name type="scientific">Polysphondylium violaceum</name>
    <dbReference type="NCBI Taxonomy" id="133409"/>
    <lineage>
        <taxon>Eukaryota</taxon>
        <taxon>Amoebozoa</taxon>
        <taxon>Evosea</taxon>
        <taxon>Eumycetozoa</taxon>
        <taxon>Dictyostelia</taxon>
        <taxon>Dictyosteliales</taxon>
        <taxon>Dictyosteliaceae</taxon>
        <taxon>Polysphondylium</taxon>
    </lineage>
</organism>
<dbReference type="Proteomes" id="UP000695562">
    <property type="component" value="Unassembled WGS sequence"/>
</dbReference>
<dbReference type="PANTHER" id="PTHR32134:SF92">
    <property type="entry name" value="FNIP REPEAT-CONTAINING PROTEIN"/>
    <property type="match status" value="1"/>
</dbReference>
<accession>A0A8J4V8W2</accession>
<protein>
    <recommendedName>
        <fullName evidence="4">FNIP repeat-containing protein</fullName>
    </recommendedName>
</protein>